<name>A0A562DIE3_9GAMM</name>
<reference evidence="3 4" key="1">
    <citation type="submission" date="2019-07" db="EMBL/GenBank/DDBJ databases">
        <title>Genome sequencing of lignin-degrading bacterial isolates.</title>
        <authorList>
            <person name="Gladden J."/>
        </authorList>
    </citation>
    <scope>NUCLEOTIDE SEQUENCE [LARGE SCALE GENOMIC DNA]</scope>
    <source>
        <strain evidence="3 4">J19</strain>
    </source>
</reference>
<accession>A0A562DIE3</accession>
<evidence type="ECO:0000313" key="4">
    <source>
        <dbReference type="Proteomes" id="UP000321583"/>
    </source>
</evidence>
<gene>
    <name evidence="3" type="ORF">L613_003900000110</name>
</gene>
<dbReference type="OrthoDB" id="8640486at2"/>
<dbReference type="GO" id="GO:0003824">
    <property type="term" value="F:catalytic activity"/>
    <property type="evidence" value="ECO:0007669"/>
    <property type="project" value="InterPro"/>
</dbReference>
<sequence length="259" mass="27741">MNAFVQTIDHGRIRELRLARPPVNALDPALCRALIAGLETAVAEDMDAVVVSGAPGMFSAGLDVPYLMSLGEDRHALQAAWGAFFGAARALAGLRIPVVAAVTGHAPAGGCVLSLCCDYRIMARSPDPARPFAIGMNETQVGLAVPDGAQQLMRRVVGHHRAERLLVAGAMVPDQEALRIGLVDELVAVEEVVPRALAWLEPLLRLPRAPMLQTRALARADLVRALDPDHLHLDRFVDGWYEPDTQAGLRALLAKLGKA</sequence>
<evidence type="ECO:0000256" key="1">
    <source>
        <dbReference type="ARBA" id="ARBA00005254"/>
    </source>
</evidence>
<proteinExistence type="inferred from homology"/>
<evidence type="ECO:0000313" key="3">
    <source>
        <dbReference type="EMBL" id="TWH09371.1"/>
    </source>
</evidence>
<dbReference type="CDD" id="cd06558">
    <property type="entry name" value="crotonase-like"/>
    <property type="match status" value="1"/>
</dbReference>
<dbReference type="Proteomes" id="UP000321583">
    <property type="component" value="Unassembled WGS sequence"/>
</dbReference>
<dbReference type="PANTHER" id="PTHR11941">
    <property type="entry name" value="ENOYL-COA HYDRATASE-RELATED"/>
    <property type="match status" value="1"/>
</dbReference>
<dbReference type="AlphaFoldDB" id="A0A562DIE3"/>
<comment type="similarity">
    <text evidence="1 2">Belongs to the enoyl-CoA hydratase/isomerase family.</text>
</comment>
<dbReference type="InterPro" id="IPR001753">
    <property type="entry name" value="Enoyl-CoA_hydra/iso"/>
</dbReference>
<dbReference type="SUPFAM" id="SSF52096">
    <property type="entry name" value="ClpP/crotonase"/>
    <property type="match status" value="1"/>
</dbReference>
<dbReference type="EMBL" id="VLJS01000068">
    <property type="protein sequence ID" value="TWH09371.1"/>
    <property type="molecule type" value="Genomic_DNA"/>
</dbReference>
<dbReference type="GO" id="GO:0006635">
    <property type="term" value="P:fatty acid beta-oxidation"/>
    <property type="evidence" value="ECO:0007669"/>
    <property type="project" value="TreeGrafter"/>
</dbReference>
<dbReference type="InterPro" id="IPR018376">
    <property type="entry name" value="Enoyl-CoA_hyd/isom_CS"/>
</dbReference>
<keyword evidence="4" id="KW-1185">Reference proteome</keyword>
<dbReference type="Gene3D" id="3.90.226.10">
    <property type="entry name" value="2-enoyl-CoA Hydratase, Chain A, domain 1"/>
    <property type="match status" value="1"/>
</dbReference>
<dbReference type="PANTHER" id="PTHR11941:SF54">
    <property type="entry name" value="ENOYL-COA HYDRATASE, MITOCHONDRIAL"/>
    <property type="match status" value="1"/>
</dbReference>
<dbReference type="Pfam" id="PF00378">
    <property type="entry name" value="ECH_1"/>
    <property type="match status" value="1"/>
</dbReference>
<dbReference type="RefSeq" id="WP_019398876.1">
    <property type="nucleotide sequence ID" value="NZ_VLJS01000068.1"/>
</dbReference>
<comment type="caution">
    <text evidence="3">The sequence shown here is derived from an EMBL/GenBank/DDBJ whole genome shotgun (WGS) entry which is preliminary data.</text>
</comment>
<protein>
    <submittedName>
        <fullName evidence="3">Enoyl-CoA hydratase/carnithine racemase</fullName>
    </submittedName>
</protein>
<organism evidence="3 4">
    <name type="scientific">Pseudoxanthomonas taiwanensis J19</name>
    <dbReference type="NCBI Taxonomy" id="935569"/>
    <lineage>
        <taxon>Bacteria</taxon>
        <taxon>Pseudomonadati</taxon>
        <taxon>Pseudomonadota</taxon>
        <taxon>Gammaproteobacteria</taxon>
        <taxon>Lysobacterales</taxon>
        <taxon>Lysobacteraceae</taxon>
        <taxon>Pseudoxanthomonas</taxon>
    </lineage>
</organism>
<evidence type="ECO:0000256" key="2">
    <source>
        <dbReference type="RuleBase" id="RU003707"/>
    </source>
</evidence>
<dbReference type="InterPro" id="IPR029045">
    <property type="entry name" value="ClpP/crotonase-like_dom_sf"/>
</dbReference>
<dbReference type="PROSITE" id="PS00166">
    <property type="entry name" value="ENOYL_COA_HYDRATASE"/>
    <property type="match status" value="1"/>
</dbReference>